<dbReference type="Pfam" id="PF00534">
    <property type="entry name" value="Glycos_transf_1"/>
    <property type="match status" value="1"/>
</dbReference>
<dbReference type="InterPro" id="IPR001296">
    <property type="entry name" value="Glyco_trans_1"/>
</dbReference>
<dbReference type="SUPFAM" id="SSF53756">
    <property type="entry name" value="UDP-Glycosyltransferase/glycogen phosphorylase"/>
    <property type="match status" value="1"/>
</dbReference>
<evidence type="ECO:0000313" key="3">
    <source>
        <dbReference type="EMBL" id="CUP24516.1"/>
    </source>
</evidence>
<dbReference type="Pfam" id="PF13439">
    <property type="entry name" value="Glyco_transf_4"/>
    <property type="match status" value="1"/>
</dbReference>
<evidence type="ECO:0000259" key="2">
    <source>
        <dbReference type="Pfam" id="PF13439"/>
    </source>
</evidence>
<keyword evidence="3" id="KW-0808">Transferase</keyword>
<protein>
    <submittedName>
        <fullName evidence="3 4">Glycosyltransferase</fullName>
    </submittedName>
</protein>
<evidence type="ECO:0000313" key="6">
    <source>
        <dbReference type="Proteomes" id="UP000285343"/>
    </source>
</evidence>
<reference evidence="4 6" key="2">
    <citation type="submission" date="2018-08" db="EMBL/GenBank/DDBJ databases">
        <title>A genome reference for cultivated species of the human gut microbiota.</title>
        <authorList>
            <person name="Zou Y."/>
            <person name="Xue W."/>
            <person name="Luo G."/>
        </authorList>
    </citation>
    <scope>NUCLEOTIDE SEQUENCE [LARGE SCALE GENOMIC DNA]</scope>
    <source>
        <strain evidence="4 6">AF14-42</strain>
    </source>
</reference>
<reference evidence="3 5" key="1">
    <citation type="submission" date="2015-09" db="EMBL/GenBank/DDBJ databases">
        <authorList>
            <consortium name="Pathogen Informatics"/>
        </authorList>
    </citation>
    <scope>NUCLEOTIDE SEQUENCE [LARGE SCALE GENOMIC DNA]</scope>
    <source>
        <strain evidence="3 5">2789STDY5834942</strain>
    </source>
</reference>
<gene>
    <name evidence="4" type="ORF">DWW14_19170</name>
    <name evidence="3" type="ORF">ERS852554_00087</name>
</gene>
<dbReference type="InterPro" id="IPR028098">
    <property type="entry name" value="Glyco_trans_4-like_N"/>
</dbReference>
<sequence length="394" mass="44826">MRIGIVGPFNPASIADYLEEVEVPFINGAATAVNTMAYEFLSQGHKLKIFTLTTSNSYEVIKGRNVKVFLIPSGIFPKLIGSRQLTIGQFYQPQRIAEVIKKEICDIDILHAHWTYEYGRAASYFSENILVYDTVRDWCPYQMTVQKSVRNFFDWKLKHINFRKVMAHKDITFIANSNYTFSMIKGSYPEKNVPVIPNPIDKRWILECKKYQTKHRIISIATGLFSPRKNIRRLLDAFAMYRQKYTDATLHLVGNYDEESAVYKTWEQNGLLSGVVMHGVVSHSKLMELLDQMSCLVHPALEETFGNILLEAMSRCIPCVGGNDSGAVPEVLGHGKYGLLCDITNPVSIYEAMLKLDDQELSSLIQAQSTEMLKKTCSSDIVVKKHIELFENNL</sequence>
<dbReference type="GO" id="GO:0016757">
    <property type="term" value="F:glycosyltransferase activity"/>
    <property type="evidence" value="ECO:0007669"/>
    <property type="project" value="InterPro"/>
</dbReference>
<feature type="domain" description="Glycosyltransferase subfamily 4-like N-terminal" evidence="2">
    <location>
        <begin position="26"/>
        <end position="201"/>
    </location>
</feature>
<proteinExistence type="predicted"/>
<dbReference type="EMBL" id="QRZC01000032">
    <property type="protein sequence ID" value="RGV38118.1"/>
    <property type="molecule type" value="Genomic_DNA"/>
</dbReference>
<dbReference type="CDD" id="cd03801">
    <property type="entry name" value="GT4_PimA-like"/>
    <property type="match status" value="1"/>
</dbReference>
<dbReference type="PANTHER" id="PTHR12526">
    <property type="entry name" value="GLYCOSYLTRANSFERASE"/>
    <property type="match status" value="1"/>
</dbReference>
<dbReference type="Proteomes" id="UP000095788">
    <property type="component" value="Unassembled WGS sequence"/>
</dbReference>
<dbReference type="RefSeq" id="WP_057281011.1">
    <property type="nucleotide sequence ID" value="NZ_CZBF01000001.1"/>
</dbReference>
<dbReference type="Proteomes" id="UP000285343">
    <property type="component" value="Unassembled WGS sequence"/>
</dbReference>
<name>A0A174LP76_BACUN</name>
<organism evidence="3 5">
    <name type="scientific">Bacteroides uniformis</name>
    <dbReference type="NCBI Taxonomy" id="820"/>
    <lineage>
        <taxon>Bacteria</taxon>
        <taxon>Pseudomonadati</taxon>
        <taxon>Bacteroidota</taxon>
        <taxon>Bacteroidia</taxon>
        <taxon>Bacteroidales</taxon>
        <taxon>Bacteroidaceae</taxon>
        <taxon>Bacteroides</taxon>
    </lineage>
</organism>
<dbReference type="EMBL" id="CZBF01000001">
    <property type="protein sequence ID" value="CUP24516.1"/>
    <property type="molecule type" value="Genomic_DNA"/>
</dbReference>
<evidence type="ECO:0000313" key="4">
    <source>
        <dbReference type="EMBL" id="RGV38118.1"/>
    </source>
</evidence>
<dbReference type="Gene3D" id="3.40.50.2000">
    <property type="entry name" value="Glycogen Phosphorylase B"/>
    <property type="match status" value="2"/>
</dbReference>
<feature type="domain" description="Glycosyl transferase family 1" evidence="1">
    <location>
        <begin position="215"/>
        <end position="356"/>
    </location>
</feature>
<evidence type="ECO:0000313" key="5">
    <source>
        <dbReference type="Proteomes" id="UP000095788"/>
    </source>
</evidence>
<evidence type="ECO:0000259" key="1">
    <source>
        <dbReference type="Pfam" id="PF00534"/>
    </source>
</evidence>
<accession>A0A174LP76</accession>
<dbReference type="PANTHER" id="PTHR12526:SF584">
    <property type="entry name" value="GLYCOSYLTRANSFERASE"/>
    <property type="match status" value="1"/>
</dbReference>
<dbReference type="AlphaFoldDB" id="A0A174LP76"/>